<dbReference type="EMBL" id="LSSK01001454">
    <property type="protein sequence ID" value="OMH79675.1"/>
    <property type="molecule type" value="Genomic_DNA"/>
</dbReference>
<feature type="region of interest" description="Disordered" evidence="1">
    <location>
        <begin position="36"/>
        <end position="97"/>
    </location>
</feature>
<evidence type="ECO:0000256" key="1">
    <source>
        <dbReference type="SAM" id="MobiDB-lite"/>
    </source>
</evidence>
<evidence type="ECO:0000313" key="2">
    <source>
        <dbReference type="EMBL" id="OMH79675.1"/>
    </source>
</evidence>
<proteinExistence type="predicted"/>
<name>A0A1R1PF98_ZANCU</name>
<sequence length="97" mass="10323">MKGVRSRVEQKVYMDILNDNVKFENKNHFVVSNGMFASKNDKGTRNVTSNTVSNTENVDSGDVDSGDVGDVGGGGNTVSNDSPQIGAAVKKSNNPFI</sequence>
<reference evidence="3" key="1">
    <citation type="submission" date="2017-01" db="EMBL/GenBank/DDBJ databases">
        <authorList>
            <person name="Wang Y."/>
            <person name="White M."/>
            <person name="Kvist S."/>
            <person name="Moncalvo J.-M."/>
        </authorList>
    </citation>
    <scope>NUCLEOTIDE SEQUENCE [LARGE SCALE GENOMIC DNA]</scope>
    <source>
        <strain evidence="3">COL-18-3</strain>
    </source>
</reference>
<feature type="compositionally biased region" description="Low complexity" evidence="1">
    <location>
        <begin position="46"/>
        <end position="58"/>
    </location>
</feature>
<dbReference type="Proteomes" id="UP000188320">
    <property type="component" value="Unassembled WGS sequence"/>
</dbReference>
<protein>
    <submittedName>
        <fullName evidence="2">Uncharacterized protein</fullName>
    </submittedName>
</protein>
<comment type="caution">
    <text evidence="2">The sequence shown here is derived from an EMBL/GenBank/DDBJ whole genome shotgun (WGS) entry which is preliminary data.</text>
</comment>
<keyword evidence="3" id="KW-1185">Reference proteome</keyword>
<gene>
    <name evidence="2" type="ORF">AX774_g6890</name>
</gene>
<evidence type="ECO:0000313" key="3">
    <source>
        <dbReference type="Proteomes" id="UP000188320"/>
    </source>
</evidence>
<organism evidence="2 3">
    <name type="scientific">Zancudomyces culisetae</name>
    <name type="common">Gut fungus</name>
    <name type="synonym">Smittium culisetae</name>
    <dbReference type="NCBI Taxonomy" id="1213189"/>
    <lineage>
        <taxon>Eukaryota</taxon>
        <taxon>Fungi</taxon>
        <taxon>Fungi incertae sedis</taxon>
        <taxon>Zoopagomycota</taxon>
        <taxon>Kickxellomycotina</taxon>
        <taxon>Harpellomycetes</taxon>
        <taxon>Harpellales</taxon>
        <taxon>Legeriomycetaceae</taxon>
        <taxon>Zancudomyces</taxon>
    </lineage>
</organism>
<dbReference type="AlphaFoldDB" id="A0A1R1PF98"/>
<accession>A0A1R1PF98</accession>